<evidence type="ECO:0000259" key="1">
    <source>
        <dbReference type="PROSITE" id="PS51186"/>
    </source>
</evidence>
<reference evidence="2" key="2">
    <citation type="submission" date="2025-08" db="UniProtKB">
        <authorList>
            <consortium name="Ensembl"/>
        </authorList>
    </citation>
    <scope>IDENTIFICATION</scope>
</reference>
<dbReference type="InterPro" id="IPR016181">
    <property type="entry name" value="Acyl_CoA_acyltransferase"/>
</dbReference>
<dbReference type="RefSeq" id="XP_028818765.1">
    <property type="nucleotide sequence ID" value="XM_028962932.1"/>
</dbReference>
<organism evidence="2 3">
    <name type="scientific">Denticeps clupeoides</name>
    <name type="common">denticle herring</name>
    <dbReference type="NCBI Taxonomy" id="299321"/>
    <lineage>
        <taxon>Eukaryota</taxon>
        <taxon>Metazoa</taxon>
        <taxon>Chordata</taxon>
        <taxon>Craniata</taxon>
        <taxon>Vertebrata</taxon>
        <taxon>Euteleostomi</taxon>
        <taxon>Actinopterygii</taxon>
        <taxon>Neopterygii</taxon>
        <taxon>Teleostei</taxon>
        <taxon>Clupei</taxon>
        <taxon>Clupeiformes</taxon>
        <taxon>Denticipitoidei</taxon>
        <taxon>Denticipitidae</taxon>
        <taxon>Denticeps</taxon>
    </lineage>
</organism>
<evidence type="ECO:0000313" key="2">
    <source>
        <dbReference type="Ensembl" id="ENSDCDP00010007801.1"/>
    </source>
</evidence>
<sequence>MAADFLGESDGLTLWLAKPEDYADVMAISENIYDGNDYLPHRYWEWMTEPDRVVFLARRDRKLVAFESGFVVDKGCTLILEGLRVCPSERGRGIAGIIQRFSDMHMKKLYPSIRVKRLTRADVPGREKLSKFKLLARRAVLSFCGEAAIFGTFVSALKTKLAAEGDTGNKMFTFETEDHLKAVILDPDLTCRLQLPGGAIIQDWQPLQPMESNLEVLRRRNLKWFLAGPSKTPTFLSFHTPPYPVPFNGGALRLNVDLYGTDPALARPALVAHLENVAGKIDRMVLVHVYMHPSVWEELWRLCQVESGLTQYRDYWEQVFLEKEME</sequence>
<dbReference type="AlphaFoldDB" id="A0AAY4AKD5"/>
<dbReference type="GeneID" id="114769673"/>
<dbReference type="GeneTree" id="ENSGT00390000016398"/>
<reference evidence="2 3" key="1">
    <citation type="submission" date="2020-06" db="EMBL/GenBank/DDBJ databases">
        <authorList>
            <consortium name="Wellcome Sanger Institute Data Sharing"/>
        </authorList>
    </citation>
    <scope>NUCLEOTIDE SEQUENCE [LARGE SCALE GENOMIC DNA]</scope>
</reference>
<feature type="domain" description="N-acetyltransferase" evidence="1">
    <location>
        <begin position="12"/>
        <end position="196"/>
    </location>
</feature>
<proteinExistence type="predicted"/>
<evidence type="ECO:0000313" key="3">
    <source>
        <dbReference type="Proteomes" id="UP000694580"/>
    </source>
</evidence>
<accession>A0AAY4AKD5</accession>
<dbReference type="Pfam" id="PF24066">
    <property type="entry name" value="Hisat_C"/>
    <property type="match status" value="1"/>
</dbReference>
<dbReference type="GO" id="GO:0016747">
    <property type="term" value="F:acyltransferase activity, transferring groups other than amino-acyl groups"/>
    <property type="evidence" value="ECO:0007669"/>
    <property type="project" value="InterPro"/>
</dbReference>
<dbReference type="InterPro" id="IPR000182">
    <property type="entry name" value="GNAT_dom"/>
</dbReference>
<dbReference type="Pfam" id="PF00583">
    <property type="entry name" value="Acetyltransf_1"/>
    <property type="match status" value="1"/>
</dbReference>
<dbReference type="Proteomes" id="UP000694580">
    <property type="component" value="Chromosome 1"/>
</dbReference>
<protein>
    <recommendedName>
        <fullName evidence="1">N-acetyltransferase domain-containing protein</fullName>
    </recommendedName>
</protein>
<reference evidence="2" key="3">
    <citation type="submission" date="2025-09" db="UniProtKB">
        <authorList>
            <consortium name="Ensembl"/>
        </authorList>
    </citation>
    <scope>IDENTIFICATION</scope>
</reference>
<dbReference type="Ensembl" id="ENSDCDT00010008188.1">
    <property type="protein sequence ID" value="ENSDCDP00010007801.1"/>
    <property type="gene ID" value="ENSDCDG00010003492.1"/>
</dbReference>
<dbReference type="SUPFAM" id="SSF55729">
    <property type="entry name" value="Acyl-CoA N-acyltransferases (Nat)"/>
    <property type="match status" value="1"/>
</dbReference>
<dbReference type="Gene3D" id="3.40.630.30">
    <property type="match status" value="1"/>
</dbReference>
<dbReference type="PANTHER" id="PTHR47403:SF2">
    <property type="entry name" value="N-ACETYLTRANSFERASE 16,-LIKE"/>
    <property type="match status" value="1"/>
</dbReference>
<dbReference type="PANTHER" id="PTHR47403">
    <property type="entry name" value="LOC100145250 PROTEIN"/>
    <property type="match status" value="1"/>
</dbReference>
<dbReference type="InterPro" id="IPR056483">
    <property type="entry name" value="Hisat_C"/>
</dbReference>
<name>A0AAY4AKD5_9TELE</name>
<keyword evidence="3" id="KW-1185">Reference proteome</keyword>
<gene>
    <name evidence="2" type="primary">nat16l</name>
</gene>
<dbReference type="PROSITE" id="PS51186">
    <property type="entry name" value="GNAT"/>
    <property type="match status" value="1"/>
</dbReference>